<name>A0AAD6YKY5_9AGAR</name>
<dbReference type="AlphaFoldDB" id="A0AAD6YKY5"/>
<keyword evidence="2" id="KW-1185">Reference proteome</keyword>
<accession>A0AAD6YKY5</accession>
<sequence>MDADRLLWLEFSELERPSTVALKSTDNIPIESLWKYWLDYAGHNIKLTILDGHERGLFASGNPTHDYFNTTPRCKQQEKNLPTAAPEMVWNYPEEYGLERCGTEVPLGLVSELRGQYLEHPREDVMRWVPDNFNEIATAVYKTIGEPPLHYSTEWSTYKHKFRWITDSILHAVYHLQVAMKTGSPYDVGNGGRDAVHAHSGFHVLIDRRLRMAALRVRERSAGSMAVLRWAKECGCGSGNAERSCAECCGNCNGEHGGGSPCADSCGDGDDERACTEYCEKAIRARKGMRTIARVRTAAKTWASE</sequence>
<comment type="caution">
    <text evidence="1">The sequence shown here is derived from an EMBL/GenBank/DDBJ whole genome shotgun (WGS) entry which is preliminary data.</text>
</comment>
<dbReference type="Proteomes" id="UP001219525">
    <property type="component" value="Unassembled WGS sequence"/>
</dbReference>
<organism evidence="1 2">
    <name type="scientific">Mycena pura</name>
    <dbReference type="NCBI Taxonomy" id="153505"/>
    <lineage>
        <taxon>Eukaryota</taxon>
        <taxon>Fungi</taxon>
        <taxon>Dikarya</taxon>
        <taxon>Basidiomycota</taxon>
        <taxon>Agaricomycotina</taxon>
        <taxon>Agaricomycetes</taxon>
        <taxon>Agaricomycetidae</taxon>
        <taxon>Agaricales</taxon>
        <taxon>Marasmiineae</taxon>
        <taxon>Mycenaceae</taxon>
        <taxon>Mycena</taxon>
    </lineage>
</organism>
<gene>
    <name evidence="1" type="ORF">GGX14DRAFT_388254</name>
</gene>
<protein>
    <submittedName>
        <fullName evidence="1">Uncharacterized protein</fullName>
    </submittedName>
</protein>
<evidence type="ECO:0000313" key="1">
    <source>
        <dbReference type="EMBL" id="KAJ7222451.1"/>
    </source>
</evidence>
<dbReference type="EMBL" id="JARJCW010000007">
    <property type="protein sequence ID" value="KAJ7222451.1"/>
    <property type="molecule type" value="Genomic_DNA"/>
</dbReference>
<reference evidence="1" key="1">
    <citation type="submission" date="2023-03" db="EMBL/GenBank/DDBJ databases">
        <title>Massive genome expansion in bonnet fungi (Mycena s.s.) driven by repeated elements and novel gene families across ecological guilds.</title>
        <authorList>
            <consortium name="Lawrence Berkeley National Laboratory"/>
            <person name="Harder C.B."/>
            <person name="Miyauchi S."/>
            <person name="Viragh M."/>
            <person name="Kuo A."/>
            <person name="Thoen E."/>
            <person name="Andreopoulos B."/>
            <person name="Lu D."/>
            <person name="Skrede I."/>
            <person name="Drula E."/>
            <person name="Henrissat B."/>
            <person name="Morin E."/>
            <person name="Kohler A."/>
            <person name="Barry K."/>
            <person name="LaButti K."/>
            <person name="Morin E."/>
            <person name="Salamov A."/>
            <person name="Lipzen A."/>
            <person name="Mereny Z."/>
            <person name="Hegedus B."/>
            <person name="Baldrian P."/>
            <person name="Stursova M."/>
            <person name="Weitz H."/>
            <person name="Taylor A."/>
            <person name="Grigoriev I.V."/>
            <person name="Nagy L.G."/>
            <person name="Martin F."/>
            <person name="Kauserud H."/>
        </authorList>
    </citation>
    <scope>NUCLEOTIDE SEQUENCE</scope>
    <source>
        <strain evidence="1">9144</strain>
    </source>
</reference>
<proteinExistence type="predicted"/>
<evidence type="ECO:0000313" key="2">
    <source>
        <dbReference type="Proteomes" id="UP001219525"/>
    </source>
</evidence>